<proteinExistence type="predicted"/>
<dbReference type="GO" id="GO:0043456">
    <property type="term" value="P:regulation of pentose-phosphate shunt"/>
    <property type="evidence" value="ECO:0007669"/>
    <property type="project" value="TreeGrafter"/>
</dbReference>
<dbReference type="EMBL" id="AP022599">
    <property type="protein sequence ID" value="BBY82225.1"/>
    <property type="molecule type" value="Genomic_DNA"/>
</dbReference>
<dbReference type="GO" id="GO:0004331">
    <property type="term" value="F:fructose-2,6-bisphosphate 2-phosphatase activity"/>
    <property type="evidence" value="ECO:0007669"/>
    <property type="project" value="TreeGrafter"/>
</dbReference>
<reference evidence="3 4" key="1">
    <citation type="journal article" date="2019" name="Emerg. Microbes Infect.">
        <title>Comprehensive subspecies identification of 175 nontuberculous mycobacteria species based on 7547 genomic profiles.</title>
        <authorList>
            <person name="Matsumoto Y."/>
            <person name="Kinjo T."/>
            <person name="Motooka D."/>
            <person name="Nabeya D."/>
            <person name="Jung N."/>
            <person name="Uechi K."/>
            <person name="Horii T."/>
            <person name="Iida T."/>
            <person name="Fujita J."/>
            <person name="Nakamura S."/>
        </authorList>
    </citation>
    <scope>NUCLEOTIDE SEQUENCE [LARGE SCALE GENOMIC DNA]</scope>
    <source>
        <strain evidence="3 4">JCM 6370</strain>
    </source>
</reference>
<dbReference type="InterPro" id="IPR013078">
    <property type="entry name" value="His_Pase_superF_clade-1"/>
</dbReference>
<dbReference type="Pfam" id="PF00300">
    <property type="entry name" value="His_Phos_1"/>
    <property type="match status" value="1"/>
</dbReference>
<name>A0A7I7ULH7_MYCPV</name>
<dbReference type="GO" id="GO:0045820">
    <property type="term" value="P:negative regulation of glycolytic process"/>
    <property type="evidence" value="ECO:0007669"/>
    <property type="project" value="TreeGrafter"/>
</dbReference>
<feature type="chain" id="PRO_5029710700" evidence="2">
    <location>
        <begin position="30"/>
        <end position="231"/>
    </location>
</feature>
<protein>
    <submittedName>
        <fullName evidence="3">Phosphoglycerate mutase</fullName>
    </submittedName>
</protein>
<dbReference type="Gene3D" id="3.40.50.1240">
    <property type="entry name" value="Phosphoglycerate mutase-like"/>
    <property type="match status" value="1"/>
</dbReference>
<evidence type="ECO:0000256" key="2">
    <source>
        <dbReference type="SAM" id="SignalP"/>
    </source>
</evidence>
<dbReference type="InterPro" id="IPR051695">
    <property type="entry name" value="Phosphoglycerate_Mutase"/>
</dbReference>
<keyword evidence="4" id="KW-1185">Reference proteome</keyword>
<feature type="signal peptide" evidence="2">
    <location>
        <begin position="1"/>
        <end position="29"/>
    </location>
</feature>
<organism evidence="3 4">
    <name type="scientific">Mycolicibacterium pulveris</name>
    <name type="common">Mycobacterium pulveris</name>
    <dbReference type="NCBI Taxonomy" id="36813"/>
    <lineage>
        <taxon>Bacteria</taxon>
        <taxon>Bacillati</taxon>
        <taxon>Actinomycetota</taxon>
        <taxon>Actinomycetes</taxon>
        <taxon>Mycobacteriales</taxon>
        <taxon>Mycobacteriaceae</taxon>
        <taxon>Mycolicibacterium</taxon>
    </lineage>
</organism>
<evidence type="ECO:0000313" key="3">
    <source>
        <dbReference type="EMBL" id="BBY82225.1"/>
    </source>
</evidence>
<dbReference type="PANTHER" id="PTHR46517">
    <property type="entry name" value="FRUCTOSE-2,6-BISPHOSPHATASE TIGAR"/>
    <property type="match status" value="1"/>
</dbReference>
<gene>
    <name evidence="3" type="ORF">MPUL_33830</name>
</gene>
<dbReference type="CDD" id="cd07040">
    <property type="entry name" value="HP"/>
    <property type="match status" value="1"/>
</dbReference>
<dbReference type="Proteomes" id="UP000467252">
    <property type="component" value="Chromosome"/>
</dbReference>
<dbReference type="PANTHER" id="PTHR46517:SF1">
    <property type="entry name" value="FRUCTOSE-2,6-BISPHOSPHATASE TIGAR"/>
    <property type="match status" value="1"/>
</dbReference>
<evidence type="ECO:0000313" key="4">
    <source>
        <dbReference type="Proteomes" id="UP000467252"/>
    </source>
</evidence>
<dbReference type="RefSeq" id="WP_235674602.1">
    <property type="nucleotide sequence ID" value="NZ_AP022599.1"/>
</dbReference>
<sequence length="231" mass="23940">MMLSKILACAAAAAVGLSVSMVGTPTAHAQRTITLTLVRSAESASNAANVVDTSVPGPPLSPVGYEHAAAAASQLSANGYDGIYSANMTRSLLTAAPLAQLTGEPIHVLPGLRQIEAGIYEGHPEPESHEKDHTNAWLAGDLDDRIPGSISGAEFDARFDEAVQAIYDSGDVNPIAFTGSTAAMMWVLMNVSNPNDSLLVTDPLPNLGRIVVVGSPGSGWKLTNWDGIPIA</sequence>
<evidence type="ECO:0000256" key="1">
    <source>
        <dbReference type="ARBA" id="ARBA00022801"/>
    </source>
</evidence>
<keyword evidence="1" id="KW-0378">Hydrolase</keyword>
<dbReference type="SUPFAM" id="SSF53254">
    <property type="entry name" value="Phosphoglycerate mutase-like"/>
    <property type="match status" value="1"/>
</dbReference>
<accession>A0A7I7ULH7</accession>
<dbReference type="AlphaFoldDB" id="A0A7I7ULH7"/>
<dbReference type="SMART" id="SM00855">
    <property type="entry name" value="PGAM"/>
    <property type="match status" value="1"/>
</dbReference>
<dbReference type="GO" id="GO:0005829">
    <property type="term" value="C:cytosol"/>
    <property type="evidence" value="ECO:0007669"/>
    <property type="project" value="TreeGrafter"/>
</dbReference>
<keyword evidence="2" id="KW-0732">Signal</keyword>
<dbReference type="InterPro" id="IPR029033">
    <property type="entry name" value="His_PPase_superfam"/>
</dbReference>